<dbReference type="VEuPathDB" id="FungiDB:CDV56_104155"/>
<dbReference type="STRING" id="41047.A0A397H2R8"/>
<accession>A0A397H2R8</accession>
<dbReference type="GeneID" id="38126129"/>
<protein>
    <submittedName>
        <fullName evidence="1">Uncharacterized protein</fullName>
    </submittedName>
</protein>
<sequence>MPPRKFQIPANEMFWEEAVKRAGLEGKTIHTLESMSSGSKIIPSQFLTFRVLCVPHQAHMFDAEKWELTEHMIPRNHQRHVMEAKRLTSQKARLVDPDHVDAWSIIPTTDEEIVNFAIVDWLQAVCLRMPGVHGQWIASRYRFRARFGPNELEARTDGALRIFEEPERVHALIECKAIARKDALPAVQFQEAAQIVAWLMQRHRPETAKAGGIFMVSEDREEVFLTFGTLDRHYLRYLQNKDAPKKFLELHTYGPFRIDSAGHMEQLASIVLAYVLRSACLEKIDRYIHWEIDRVDGDRYAEAEDHGFPARLVHETYRNAILEDKERWDGASIPKIREDLKDLVASRGAEIGEVVPRYTVCLVIDQQCRDSIVNAFEDPEESKHGGGPGKGFVLMIDPMFVPGNREGYCKVYAS</sequence>
<keyword evidence="2" id="KW-1185">Reference proteome</keyword>
<evidence type="ECO:0000313" key="1">
    <source>
        <dbReference type="EMBL" id="RHZ55926.1"/>
    </source>
</evidence>
<dbReference type="OrthoDB" id="3508621at2759"/>
<reference evidence="1" key="1">
    <citation type="submission" date="2018-08" db="EMBL/GenBank/DDBJ databases">
        <title>Draft genome sequence of azole-resistant Aspergillus thermomutatus (Neosartorya pseudofischeri) strain HMR AF 39, isolated from a human nasal aspirate.</title>
        <authorList>
            <person name="Parent-Michaud M."/>
            <person name="Dufresne P.J."/>
            <person name="Fournier E."/>
            <person name="Martineau C."/>
            <person name="Moreira S."/>
            <person name="Perkins V."/>
            <person name="De Repentigny L."/>
            <person name="Dufresne S.F."/>
        </authorList>
    </citation>
    <scope>NUCLEOTIDE SEQUENCE [LARGE SCALE GENOMIC DNA]</scope>
    <source>
        <strain evidence="1">HMR AF 39</strain>
    </source>
</reference>
<name>A0A397H2R8_ASPTH</name>
<dbReference type="Proteomes" id="UP000215305">
    <property type="component" value="Unassembled WGS sequence"/>
</dbReference>
<gene>
    <name evidence="1" type="ORF">CDV56_104155</name>
</gene>
<comment type="caution">
    <text evidence="1">The sequence shown here is derived from an EMBL/GenBank/DDBJ whole genome shotgun (WGS) entry which is preliminary data.</text>
</comment>
<dbReference type="RefSeq" id="XP_026614517.1">
    <property type="nucleotide sequence ID" value="XM_026757774.1"/>
</dbReference>
<proteinExistence type="predicted"/>
<evidence type="ECO:0000313" key="2">
    <source>
        <dbReference type="Proteomes" id="UP000215305"/>
    </source>
</evidence>
<organism evidence="1 2">
    <name type="scientific">Aspergillus thermomutatus</name>
    <name type="common">Neosartorya pseudofischeri</name>
    <dbReference type="NCBI Taxonomy" id="41047"/>
    <lineage>
        <taxon>Eukaryota</taxon>
        <taxon>Fungi</taxon>
        <taxon>Dikarya</taxon>
        <taxon>Ascomycota</taxon>
        <taxon>Pezizomycotina</taxon>
        <taxon>Eurotiomycetes</taxon>
        <taxon>Eurotiomycetidae</taxon>
        <taxon>Eurotiales</taxon>
        <taxon>Aspergillaceae</taxon>
        <taxon>Aspergillus</taxon>
        <taxon>Aspergillus subgen. Fumigati</taxon>
    </lineage>
</organism>
<dbReference type="AlphaFoldDB" id="A0A397H2R8"/>
<dbReference type="EMBL" id="NKHU02000094">
    <property type="protein sequence ID" value="RHZ55926.1"/>
    <property type="molecule type" value="Genomic_DNA"/>
</dbReference>